<evidence type="ECO:0000259" key="5">
    <source>
        <dbReference type="Pfam" id="PF00496"/>
    </source>
</evidence>
<dbReference type="PANTHER" id="PTHR30290">
    <property type="entry name" value="PERIPLASMIC BINDING COMPONENT OF ABC TRANSPORTER"/>
    <property type="match status" value="1"/>
</dbReference>
<feature type="signal peptide" evidence="4">
    <location>
        <begin position="1"/>
        <end position="24"/>
    </location>
</feature>
<reference evidence="6 7" key="1">
    <citation type="submission" date="2018-05" db="EMBL/GenBank/DDBJ databases">
        <title>Acuticoccus sediminis sp. nov., isolated from deep-sea sediment of Indian Ocean.</title>
        <authorList>
            <person name="Liu X."/>
            <person name="Lai Q."/>
            <person name="Du Y."/>
            <person name="Sun F."/>
            <person name="Zhang X."/>
            <person name="Wang S."/>
            <person name="Shao Z."/>
        </authorList>
    </citation>
    <scope>NUCLEOTIDE SEQUENCE [LARGE SCALE GENOMIC DNA]</scope>
    <source>
        <strain evidence="6 7">PTG4-2</strain>
    </source>
</reference>
<sequence length="529" mass="58012">MITRRTLLGSAAALPMLAMPSVLRAQGAPGGTLRYVPSSNLTILDPVFTPAAVSITHGYCVFDTLYGVDSDLKPQPQMAAGHTVSDDGLTWEITLRDGLTFHDGEPVRAQDCAASLDRWSQRDAFGQALRAATEAFEAKDDKTVRIRLTRPFGPLLEAIGKPHSSPAMIMPERLASQPIAEQVTEMVGSGPFRFLADEYVSGDRVVYEKFQDYVPRSGPASWTSGGKVVHFDRLIWQIIPDEATKVAAIQAGEVDWISTVLPDLVPIIAAAPGVELFQTDPFGLMTVMRFNHLQPPFNNPEIRRAVMMAVNQLPYLQSITASDDERQECRAMFPCGMPGVEELGSDMMSPPHTLDEARKMLADAGYDGERVVILNPTDIASIHPHGLVTADLLTQLGMNVDLQDTDWGTVVQRRVSKEPVENGGWSIAHTNWPAISIANPATNATTRGIGQGGWWGWFEDAETERLVEAWLSATDPAEQQRLFNEAHQRALEMVPVVPLGQVFRTGAIRSDLQGALHGSVDMFWNVHRT</sequence>
<dbReference type="OrthoDB" id="9803988at2"/>
<evidence type="ECO:0000256" key="2">
    <source>
        <dbReference type="ARBA" id="ARBA00005695"/>
    </source>
</evidence>
<evidence type="ECO:0000313" key="6">
    <source>
        <dbReference type="EMBL" id="RAH96822.1"/>
    </source>
</evidence>
<evidence type="ECO:0000313" key="7">
    <source>
        <dbReference type="Proteomes" id="UP000249590"/>
    </source>
</evidence>
<dbReference type="InterPro" id="IPR030678">
    <property type="entry name" value="Peptide/Ni-bd"/>
</dbReference>
<evidence type="ECO:0000256" key="4">
    <source>
        <dbReference type="SAM" id="SignalP"/>
    </source>
</evidence>
<name>A0A8B2NHM2_9HYPH</name>
<dbReference type="RefSeq" id="WP_111352344.1">
    <property type="nucleotide sequence ID" value="NZ_QHHQ01000011.1"/>
</dbReference>
<dbReference type="GO" id="GO:0043190">
    <property type="term" value="C:ATP-binding cassette (ABC) transporter complex"/>
    <property type="evidence" value="ECO:0007669"/>
    <property type="project" value="InterPro"/>
</dbReference>
<dbReference type="PANTHER" id="PTHR30290:SF38">
    <property type="entry name" value="D,D-DIPEPTIDE-BINDING PERIPLASMIC PROTEIN DDPA-RELATED"/>
    <property type="match status" value="1"/>
</dbReference>
<dbReference type="GO" id="GO:1904680">
    <property type="term" value="F:peptide transmembrane transporter activity"/>
    <property type="evidence" value="ECO:0007669"/>
    <property type="project" value="TreeGrafter"/>
</dbReference>
<feature type="chain" id="PRO_5032424829" evidence="4">
    <location>
        <begin position="25"/>
        <end position="529"/>
    </location>
</feature>
<dbReference type="GO" id="GO:0030288">
    <property type="term" value="C:outer membrane-bounded periplasmic space"/>
    <property type="evidence" value="ECO:0007669"/>
    <property type="project" value="UniProtKB-ARBA"/>
</dbReference>
<dbReference type="Gene3D" id="3.90.76.10">
    <property type="entry name" value="Dipeptide-binding Protein, Domain 1"/>
    <property type="match status" value="1"/>
</dbReference>
<evidence type="ECO:0000256" key="3">
    <source>
        <dbReference type="ARBA" id="ARBA00022729"/>
    </source>
</evidence>
<accession>A0A8B2NHM2</accession>
<feature type="domain" description="Solute-binding protein family 5" evidence="5">
    <location>
        <begin position="73"/>
        <end position="439"/>
    </location>
</feature>
<dbReference type="SUPFAM" id="SSF53850">
    <property type="entry name" value="Periplasmic binding protein-like II"/>
    <property type="match status" value="1"/>
</dbReference>
<dbReference type="InterPro" id="IPR039424">
    <property type="entry name" value="SBP_5"/>
</dbReference>
<dbReference type="CDD" id="cd08502">
    <property type="entry name" value="PBP2_NikA_DppA_OppA_like_16"/>
    <property type="match status" value="1"/>
</dbReference>
<comment type="caution">
    <text evidence="6">The sequence shown here is derived from an EMBL/GenBank/DDBJ whole genome shotgun (WGS) entry which is preliminary data.</text>
</comment>
<proteinExistence type="inferred from homology"/>
<dbReference type="Pfam" id="PF00496">
    <property type="entry name" value="SBP_bac_5"/>
    <property type="match status" value="1"/>
</dbReference>
<dbReference type="GO" id="GO:0015833">
    <property type="term" value="P:peptide transport"/>
    <property type="evidence" value="ECO:0007669"/>
    <property type="project" value="TreeGrafter"/>
</dbReference>
<keyword evidence="7" id="KW-1185">Reference proteome</keyword>
<dbReference type="Proteomes" id="UP000249590">
    <property type="component" value="Unassembled WGS sequence"/>
</dbReference>
<comment type="subcellular location">
    <subcellularLocation>
        <location evidence="1">Periplasm</location>
    </subcellularLocation>
</comment>
<dbReference type="PIRSF" id="PIRSF002741">
    <property type="entry name" value="MppA"/>
    <property type="match status" value="1"/>
</dbReference>
<organism evidence="6 7">
    <name type="scientific">Acuticoccus sediminis</name>
    <dbReference type="NCBI Taxonomy" id="2184697"/>
    <lineage>
        <taxon>Bacteria</taxon>
        <taxon>Pseudomonadati</taxon>
        <taxon>Pseudomonadota</taxon>
        <taxon>Alphaproteobacteria</taxon>
        <taxon>Hyphomicrobiales</taxon>
        <taxon>Amorphaceae</taxon>
        <taxon>Acuticoccus</taxon>
    </lineage>
</organism>
<gene>
    <name evidence="6" type="ORF">DLJ53_31680</name>
</gene>
<comment type="similarity">
    <text evidence="2">Belongs to the bacterial solute-binding protein 5 family.</text>
</comment>
<dbReference type="Gene3D" id="3.10.105.10">
    <property type="entry name" value="Dipeptide-binding Protein, Domain 3"/>
    <property type="match status" value="1"/>
</dbReference>
<protein>
    <submittedName>
        <fullName evidence="6">ABC transporter substrate-binding protein</fullName>
    </submittedName>
</protein>
<dbReference type="AlphaFoldDB" id="A0A8B2NHM2"/>
<evidence type="ECO:0000256" key="1">
    <source>
        <dbReference type="ARBA" id="ARBA00004418"/>
    </source>
</evidence>
<dbReference type="Gene3D" id="3.40.190.10">
    <property type="entry name" value="Periplasmic binding protein-like II"/>
    <property type="match status" value="1"/>
</dbReference>
<dbReference type="InterPro" id="IPR000914">
    <property type="entry name" value="SBP_5_dom"/>
</dbReference>
<dbReference type="EMBL" id="QHHQ01000011">
    <property type="protein sequence ID" value="RAH96822.1"/>
    <property type="molecule type" value="Genomic_DNA"/>
</dbReference>
<keyword evidence="3 4" id="KW-0732">Signal</keyword>